<dbReference type="Proteomes" id="UP001055879">
    <property type="component" value="Linkage Group LG01"/>
</dbReference>
<dbReference type="EMBL" id="CM042047">
    <property type="protein sequence ID" value="KAI3769269.1"/>
    <property type="molecule type" value="Genomic_DNA"/>
</dbReference>
<proteinExistence type="predicted"/>
<protein>
    <submittedName>
        <fullName evidence="1">Uncharacterized protein</fullName>
    </submittedName>
</protein>
<name>A0ACB9FD87_ARCLA</name>
<gene>
    <name evidence="1" type="ORF">L6452_00370</name>
</gene>
<accession>A0ACB9FD87</accession>
<comment type="caution">
    <text evidence="1">The sequence shown here is derived from an EMBL/GenBank/DDBJ whole genome shotgun (WGS) entry which is preliminary data.</text>
</comment>
<keyword evidence="2" id="KW-1185">Reference proteome</keyword>
<reference evidence="2" key="1">
    <citation type="journal article" date="2022" name="Mol. Ecol. Resour.">
        <title>The genomes of chicory, endive, great burdock and yacon provide insights into Asteraceae palaeo-polyploidization history and plant inulin production.</title>
        <authorList>
            <person name="Fan W."/>
            <person name="Wang S."/>
            <person name="Wang H."/>
            <person name="Wang A."/>
            <person name="Jiang F."/>
            <person name="Liu H."/>
            <person name="Zhao H."/>
            <person name="Xu D."/>
            <person name="Zhang Y."/>
        </authorList>
    </citation>
    <scope>NUCLEOTIDE SEQUENCE [LARGE SCALE GENOMIC DNA]</scope>
    <source>
        <strain evidence="2">cv. Niubang</strain>
    </source>
</reference>
<evidence type="ECO:0000313" key="1">
    <source>
        <dbReference type="EMBL" id="KAI3769269.1"/>
    </source>
</evidence>
<evidence type="ECO:0000313" key="2">
    <source>
        <dbReference type="Proteomes" id="UP001055879"/>
    </source>
</evidence>
<sequence length="151" mass="16714">MIGLRLTSDLVRSGFCAELFTKPLILIRPGPKAKVSHSVAQYSTFTLLFLPSCYCFAFTLTLFLLIAEERDGSLESSLADLNHEILAKLLQMGNRGRISDKWSMRVLWITAIGSAIGLYMVAVERQIQNREKMMAESLRAAEADANNGGTV</sequence>
<organism evidence="1 2">
    <name type="scientific">Arctium lappa</name>
    <name type="common">Greater burdock</name>
    <name type="synonym">Lappa major</name>
    <dbReference type="NCBI Taxonomy" id="4217"/>
    <lineage>
        <taxon>Eukaryota</taxon>
        <taxon>Viridiplantae</taxon>
        <taxon>Streptophyta</taxon>
        <taxon>Embryophyta</taxon>
        <taxon>Tracheophyta</taxon>
        <taxon>Spermatophyta</taxon>
        <taxon>Magnoliopsida</taxon>
        <taxon>eudicotyledons</taxon>
        <taxon>Gunneridae</taxon>
        <taxon>Pentapetalae</taxon>
        <taxon>asterids</taxon>
        <taxon>campanulids</taxon>
        <taxon>Asterales</taxon>
        <taxon>Asteraceae</taxon>
        <taxon>Carduoideae</taxon>
        <taxon>Cardueae</taxon>
        <taxon>Arctiinae</taxon>
        <taxon>Arctium</taxon>
    </lineage>
</organism>
<reference evidence="1 2" key="2">
    <citation type="journal article" date="2022" name="Mol. Ecol. Resour.">
        <title>The genomes of chicory, endive, great burdock and yacon provide insights into Asteraceae paleo-polyploidization history and plant inulin production.</title>
        <authorList>
            <person name="Fan W."/>
            <person name="Wang S."/>
            <person name="Wang H."/>
            <person name="Wang A."/>
            <person name="Jiang F."/>
            <person name="Liu H."/>
            <person name="Zhao H."/>
            <person name="Xu D."/>
            <person name="Zhang Y."/>
        </authorList>
    </citation>
    <scope>NUCLEOTIDE SEQUENCE [LARGE SCALE GENOMIC DNA]</scope>
    <source>
        <strain evidence="2">cv. Niubang</strain>
    </source>
</reference>